<organism evidence="2 3">
    <name type="scientific">Budvicia aquatica</name>
    <dbReference type="NCBI Taxonomy" id="82979"/>
    <lineage>
        <taxon>Bacteria</taxon>
        <taxon>Pseudomonadati</taxon>
        <taxon>Pseudomonadota</taxon>
        <taxon>Gammaproteobacteria</taxon>
        <taxon>Enterobacterales</taxon>
        <taxon>Budviciaceae</taxon>
        <taxon>Budvicia</taxon>
    </lineage>
</organism>
<feature type="compositionally biased region" description="Pro residues" evidence="1">
    <location>
        <begin position="70"/>
        <end position="79"/>
    </location>
</feature>
<name>A0A484ZFJ0_9GAMM</name>
<sequence length="79" mass="9079">MPDSQRTELLNQLRLQDLITEDQLSRAKLYLQFISGVGFETQEGAIDWLLENRIISERPVAQRPEEPEPVIIPEPPVNP</sequence>
<protein>
    <submittedName>
        <fullName evidence="2">Uncharacterized protein</fullName>
    </submittedName>
</protein>
<proteinExistence type="predicted"/>
<accession>A0A484ZFJ0</accession>
<dbReference type="Proteomes" id="UP000373449">
    <property type="component" value="Unassembled WGS sequence"/>
</dbReference>
<evidence type="ECO:0000256" key="1">
    <source>
        <dbReference type="SAM" id="MobiDB-lite"/>
    </source>
</evidence>
<evidence type="ECO:0000313" key="2">
    <source>
        <dbReference type="EMBL" id="VFS46401.1"/>
    </source>
</evidence>
<dbReference type="AlphaFoldDB" id="A0A484ZFJ0"/>
<evidence type="ECO:0000313" key="3">
    <source>
        <dbReference type="Proteomes" id="UP000373449"/>
    </source>
</evidence>
<gene>
    <name evidence="2" type="ORF">NCTC12282_01310</name>
</gene>
<dbReference type="RefSeq" id="WP_134530976.1">
    <property type="nucleotide sequence ID" value="NZ_CAADJA010000002.1"/>
</dbReference>
<reference evidence="2 3" key="1">
    <citation type="submission" date="2019-03" db="EMBL/GenBank/DDBJ databases">
        <authorList>
            <consortium name="Pathogen Informatics"/>
        </authorList>
    </citation>
    <scope>NUCLEOTIDE SEQUENCE [LARGE SCALE GENOMIC DNA]</scope>
    <source>
        <strain evidence="2 3">NCTC12282</strain>
    </source>
</reference>
<dbReference type="EMBL" id="CAADJA010000002">
    <property type="protein sequence ID" value="VFS46401.1"/>
    <property type="molecule type" value="Genomic_DNA"/>
</dbReference>
<feature type="region of interest" description="Disordered" evidence="1">
    <location>
        <begin position="59"/>
        <end position="79"/>
    </location>
</feature>